<dbReference type="PANTHER" id="PTHR43814:SF1">
    <property type="entry name" value="ARGININOSUCCINATE LYASE"/>
    <property type="match status" value="1"/>
</dbReference>
<dbReference type="FunFam" id="1.20.200.10:FF:000019">
    <property type="entry name" value="Argininosuccinate lyase chloroplastic"/>
    <property type="match status" value="1"/>
</dbReference>
<dbReference type="EMBL" id="JAJJMA010014243">
    <property type="protein sequence ID" value="MCL7022720.1"/>
    <property type="molecule type" value="Genomic_DNA"/>
</dbReference>
<comment type="pathway">
    <text evidence="2">Amino-acid biosynthesis; L-arginine biosynthesis; L-arginine from L-ornithine and carbamoyl phosphate: step 3/3.</text>
</comment>
<keyword evidence="7" id="KW-0456">Lyase</keyword>
<name>A0AA41RTV6_PAPNU</name>
<keyword evidence="12" id="KW-1185">Reference proteome</keyword>
<reference evidence="11" key="1">
    <citation type="submission" date="2022-03" db="EMBL/GenBank/DDBJ databases">
        <title>A functionally conserved STORR gene fusion in Papaver species that diverged 16.8 million years ago.</title>
        <authorList>
            <person name="Catania T."/>
        </authorList>
    </citation>
    <scope>NUCLEOTIDE SEQUENCE</scope>
    <source>
        <strain evidence="11">S-191538</strain>
    </source>
</reference>
<evidence type="ECO:0000313" key="11">
    <source>
        <dbReference type="EMBL" id="MCL7022720.1"/>
    </source>
</evidence>
<dbReference type="Pfam" id="PF00206">
    <property type="entry name" value="Lyase_1"/>
    <property type="match status" value="1"/>
</dbReference>
<keyword evidence="5" id="KW-0055">Arginine biosynthesis</keyword>
<dbReference type="GO" id="GO:0005829">
    <property type="term" value="C:cytosol"/>
    <property type="evidence" value="ECO:0007669"/>
    <property type="project" value="TreeGrafter"/>
</dbReference>
<dbReference type="InterPro" id="IPR008948">
    <property type="entry name" value="L-Aspartase-like"/>
</dbReference>
<protein>
    <recommendedName>
        <fullName evidence="4">argininosuccinate lyase</fullName>
        <ecNumber evidence="4">4.3.2.1</ecNumber>
    </recommendedName>
    <alternativeName>
        <fullName evidence="8">Arginosuccinase</fullName>
    </alternativeName>
</protein>
<feature type="domain" description="Fumarate lyase N-terminal" evidence="9">
    <location>
        <begin position="66"/>
        <end position="360"/>
    </location>
</feature>
<dbReference type="InterPro" id="IPR000362">
    <property type="entry name" value="Fumarate_lyase_fam"/>
</dbReference>
<evidence type="ECO:0000256" key="3">
    <source>
        <dbReference type="ARBA" id="ARBA00010755"/>
    </source>
</evidence>
<accession>A0AA41RTV6</accession>
<dbReference type="PROSITE" id="PS00163">
    <property type="entry name" value="FUMARATE_LYASES"/>
    <property type="match status" value="1"/>
</dbReference>
<comment type="caution">
    <text evidence="11">The sequence shown here is derived from an EMBL/GenBank/DDBJ whole genome shotgun (WGS) entry which is preliminary data.</text>
</comment>
<evidence type="ECO:0000259" key="9">
    <source>
        <dbReference type="Pfam" id="PF00206"/>
    </source>
</evidence>
<dbReference type="HAMAP" id="MF_00006">
    <property type="entry name" value="Arg_succ_lyase"/>
    <property type="match status" value="1"/>
</dbReference>
<dbReference type="SUPFAM" id="SSF48557">
    <property type="entry name" value="L-aspartase-like"/>
    <property type="match status" value="1"/>
</dbReference>
<evidence type="ECO:0000256" key="4">
    <source>
        <dbReference type="ARBA" id="ARBA00012338"/>
    </source>
</evidence>
<organism evidence="11 12">
    <name type="scientific">Papaver nudicaule</name>
    <name type="common">Iceland poppy</name>
    <dbReference type="NCBI Taxonomy" id="74823"/>
    <lineage>
        <taxon>Eukaryota</taxon>
        <taxon>Viridiplantae</taxon>
        <taxon>Streptophyta</taxon>
        <taxon>Embryophyta</taxon>
        <taxon>Tracheophyta</taxon>
        <taxon>Spermatophyta</taxon>
        <taxon>Magnoliopsida</taxon>
        <taxon>Ranunculales</taxon>
        <taxon>Papaveraceae</taxon>
        <taxon>Papaveroideae</taxon>
        <taxon>Papaver</taxon>
    </lineage>
</organism>
<dbReference type="Gene3D" id="1.10.40.30">
    <property type="entry name" value="Fumarase/aspartase (C-terminal domain)"/>
    <property type="match status" value="1"/>
</dbReference>
<dbReference type="NCBIfam" id="TIGR00838">
    <property type="entry name" value="argH"/>
    <property type="match status" value="1"/>
</dbReference>
<evidence type="ECO:0000256" key="6">
    <source>
        <dbReference type="ARBA" id="ARBA00022605"/>
    </source>
</evidence>
<evidence type="ECO:0000256" key="5">
    <source>
        <dbReference type="ARBA" id="ARBA00022571"/>
    </source>
</evidence>
<dbReference type="AlphaFoldDB" id="A0AA41RTV6"/>
<evidence type="ECO:0000256" key="1">
    <source>
        <dbReference type="ARBA" id="ARBA00000985"/>
    </source>
</evidence>
<dbReference type="FunFam" id="1.10.275.10:FF:000002">
    <property type="entry name" value="Argininosuccinate lyase"/>
    <property type="match status" value="1"/>
</dbReference>
<dbReference type="InterPro" id="IPR022761">
    <property type="entry name" value="Fumarate_lyase_N"/>
</dbReference>
<feature type="domain" description="Argininosuccinate lyase C-terminal" evidence="10">
    <location>
        <begin position="424"/>
        <end position="491"/>
    </location>
</feature>
<dbReference type="GO" id="GO:0042450">
    <property type="term" value="P:L-arginine biosynthetic process via ornithine"/>
    <property type="evidence" value="ECO:0007669"/>
    <property type="project" value="InterPro"/>
</dbReference>
<dbReference type="PRINTS" id="PR00145">
    <property type="entry name" value="ARGSUCLYASE"/>
</dbReference>
<dbReference type="PANTHER" id="PTHR43814">
    <property type="entry name" value="ARGININOSUCCINATE LYASE"/>
    <property type="match status" value="1"/>
</dbReference>
<dbReference type="InterPro" id="IPR009049">
    <property type="entry name" value="Argininosuccinate_lyase"/>
</dbReference>
<dbReference type="GO" id="GO:0004056">
    <property type="term" value="F:argininosuccinate lyase activity"/>
    <property type="evidence" value="ECO:0007669"/>
    <property type="project" value="UniProtKB-EC"/>
</dbReference>
<dbReference type="FunFam" id="1.10.40.30:FF:000001">
    <property type="entry name" value="Argininosuccinate lyase"/>
    <property type="match status" value="1"/>
</dbReference>
<evidence type="ECO:0000256" key="2">
    <source>
        <dbReference type="ARBA" id="ARBA00004941"/>
    </source>
</evidence>
<gene>
    <name evidence="11" type="ORF">MKW94_005284</name>
</gene>
<dbReference type="Gene3D" id="1.20.200.10">
    <property type="entry name" value="Fumarase/aspartase (Central domain)"/>
    <property type="match status" value="1"/>
</dbReference>
<evidence type="ECO:0000256" key="8">
    <source>
        <dbReference type="ARBA" id="ARBA00032749"/>
    </source>
</evidence>
<proteinExistence type="inferred from homology"/>
<comment type="similarity">
    <text evidence="3">Belongs to the lyase 1 family. Argininosuccinate lyase subfamily.</text>
</comment>
<keyword evidence="6" id="KW-0028">Amino-acid biosynthesis</keyword>
<evidence type="ECO:0000313" key="12">
    <source>
        <dbReference type="Proteomes" id="UP001177140"/>
    </source>
</evidence>
<dbReference type="CDD" id="cd01359">
    <property type="entry name" value="Argininosuccinate_lyase"/>
    <property type="match status" value="1"/>
</dbReference>
<dbReference type="InterPro" id="IPR024083">
    <property type="entry name" value="Fumarase/histidase_N"/>
</dbReference>
<dbReference type="InterPro" id="IPR020557">
    <property type="entry name" value="Fumarate_lyase_CS"/>
</dbReference>
<dbReference type="InterPro" id="IPR029419">
    <property type="entry name" value="Arg_succ_lyase_C"/>
</dbReference>
<evidence type="ECO:0000259" key="10">
    <source>
        <dbReference type="Pfam" id="PF14698"/>
    </source>
</evidence>
<evidence type="ECO:0000256" key="7">
    <source>
        <dbReference type="ARBA" id="ARBA00023239"/>
    </source>
</evidence>
<dbReference type="EC" id="4.3.2.1" evidence="4"/>
<comment type="catalytic activity">
    <reaction evidence="1">
        <text>2-(N(omega)-L-arginino)succinate = fumarate + L-arginine</text>
        <dbReference type="Rhea" id="RHEA:24020"/>
        <dbReference type="ChEBI" id="CHEBI:29806"/>
        <dbReference type="ChEBI" id="CHEBI:32682"/>
        <dbReference type="ChEBI" id="CHEBI:57472"/>
        <dbReference type="EC" id="4.3.2.1"/>
    </reaction>
</comment>
<dbReference type="PRINTS" id="PR00149">
    <property type="entry name" value="FUMRATELYASE"/>
</dbReference>
<dbReference type="Proteomes" id="UP001177140">
    <property type="component" value="Unassembled WGS sequence"/>
</dbReference>
<sequence length="519" mass="58364">MQGTLINSALLLPQQISLISKPRFQLGFCKNYHKKKFEIFCVNKNMSDDSSGDKKQNEKEVKLWGGRFEESVTDTVEKFSESISYDKALYKQDIKQSKAHATMLAKKELMTASDRDAILQGLDEIEKCIERGEFVWRTDREDVHMNIEAALTDLIGEPAKKLHTARSRNDQVVTDLRLWCRDAIDKILLCIKRLQIALVNLAKVNEGLIVPGYTHLQRAQPVLLQHLLLSYVEQLERDAGRLADCRSRLNFCPLGACALAGTGLPIDRFMTSDALGFTAPMRNSIDAVSDRDFVLEFLSANSIVAVHLSRLGEEWVLWASEEFGFLTPSDAVSTGSSIMPQKKNPDPMELVRGKSARVVGDLVTLLVLCKGLPQAYNRDLQEDKEPLFDSVKTIIGMLEVSTEFAQNITFNCERIQRALPAGHLDATTVADYLVNKNIPFRTSHDIVGRSVALCVSKKCELKDLSLDELKSLSPVFEQDVYEYLGVENSVKKFRSYGSTGSECVREQLGYWANKLEIDR</sequence>
<dbReference type="Gene3D" id="1.10.275.10">
    <property type="entry name" value="Fumarase/aspartase (N-terminal domain)"/>
    <property type="match status" value="1"/>
</dbReference>
<dbReference type="Pfam" id="PF14698">
    <property type="entry name" value="ASL_C2"/>
    <property type="match status" value="1"/>
</dbReference>